<proteinExistence type="inferred from homology"/>
<evidence type="ECO:0000256" key="8">
    <source>
        <dbReference type="SAM" id="MobiDB-lite"/>
    </source>
</evidence>
<comment type="similarity">
    <text evidence="2">Belongs to the endoribonuclease YbeY family.</text>
</comment>
<evidence type="ECO:0000256" key="2">
    <source>
        <dbReference type="ARBA" id="ARBA00010875"/>
    </source>
</evidence>
<dbReference type="HOGENOM" id="CLU_1024831_0_0_1"/>
<dbReference type="SUPFAM" id="SSF55486">
    <property type="entry name" value="Metalloproteases ('zincins'), catalytic domain"/>
    <property type="match status" value="1"/>
</dbReference>
<gene>
    <name evidence="9" type="ORF">THAPSDRAFT_7794</name>
</gene>
<dbReference type="InterPro" id="IPR020549">
    <property type="entry name" value="YbeY_CS"/>
</dbReference>
<organism evidence="9 10">
    <name type="scientific">Thalassiosira pseudonana</name>
    <name type="common">Marine diatom</name>
    <name type="synonym">Cyclotella nana</name>
    <dbReference type="NCBI Taxonomy" id="35128"/>
    <lineage>
        <taxon>Eukaryota</taxon>
        <taxon>Sar</taxon>
        <taxon>Stramenopiles</taxon>
        <taxon>Ochrophyta</taxon>
        <taxon>Bacillariophyta</taxon>
        <taxon>Coscinodiscophyceae</taxon>
        <taxon>Thalassiosirophycidae</taxon>
        <taxon>Thalassiosirales</taxon>
        <taxon>Thalassiosiraceae</taxon>
        <taxon>Thalassiosira</taxon>
    </lineage>
</organism>
<dbReference type="GO" id="GO:0046872">
    <property type="term" value="F:metal ion binding"/>
    <property type="evidence" value="ECO:0007669"/>
    <property type="project" value="UniProtKB-KW"/>
</dbReference>
<keyword evidence="5" id="KW-0255">Endonuclease</keyword>
<comment type="cofactor">
    <cofactor evidence="1">
        <name>Zn(2+)</name>
        <dbReference type="ChEBI" id="CHEBI:29105"/>
    </cofactor>
</comment>
<keyword evidence="3" id="KW-0540">Nuclease</keyword>
<feature type="compositionally biased region" description="Polar residues" evidence="8">
    <location>
        <begin position="16"/>
        <end position="32"/>
    </location>
</feature>
<dbReference type="GO" id="GO:0006364">
    <property type="term" value="P:rRNA processing"/>
    <property type="evidence" value="ECO:0007669"/>
    <property type="project" value="InterPro"/>
</dbReference>
<dbReference type="AlphaFoldDB" id="B8C7J1"/>
<feature type="region of interest" description="Disordered" evidence="8">
    <location>
        <begin position="142"/>
        <end position="182"/>
    </location>
</feature>
<dbReference type="InParanoid" id="B8C7J1"/>
<sequence length="272" mass="30392">MHNRNHPPSAIATRLFGSNPNSSNPTPGTISLSDDRENPSSLPINLNALHRTIETTRDILGYPTYDVSLTLIDDDYMRDVNAETRGVDASTDVLSFCFSDDFVEPGVLGEVPLHGRYIGDYYCLGEMLISVDYVRRRCVEDRKAADDDDDDERKGRAGSEMVEGEVVGEEATTDGTQDDDDDGYEYEYIEVEVDEYDDRGVAPAMLKVYNPEIRLHMLIVHGMLHLVGYDHIEDDDYELMVVREDEVMAELKKRLGDDFGVAVSLPAGGAEK</sequence>
<dbReference type="GO" id="GO:0004222">
    <property type="term" value="F:metalloendopeptidase activity"/>
    <property type="evidence" value="ECO:0007669"/>
    <property type="project" value="InterPro"/>
</dbReference>
<dbReference type="PANTHER" id="PTHR46986">
    <property type="entry name" value="ENDORIBONUCLEASE YBEY, CHLOROPLASTIC"/>
    <property type="match status" value="1"/>
</dbReference>
<dbReference type="HAMAP" id="MF_00009">
    <property type="entry name" value="Endoribonucl_YbeY"/>
    <property type="match status" value="1"/>
</dbReference>
<evidence type="ECO:0000256" key="7">
    <source>
        <dbReference type="ARBA" id="ARBA00022833"/>
    </source>
</evidence>
<dbReference type="GeneID" id="7452371"/>
<dbReference type="KEGG" id="tps:THAPSDRAFT_7794"/>
<reference evidence="9 10" key="2">
    <citation type="journal article" date="2008" name="Nature">
        <title>The Phaeodactylum genome reveals the evolutionary history of diatom genomes.</title>
        <authorList>
            <person name="Bowler C."/>
            <person name="Allen A.E."/>
            <person name="Badger J.H."/>
            <person name="Grimwood J."/>
            <person name="Jabbari K."/>
            <person name="Kuo A."/>
            <person name="Maheswari U."/>
            <person name="Martens C."/>
            <person name="Maumus F."/>
            <person name="Otillar R.P."/>
            <person name="Rayko E."/>
            <person name="Salamov A."/>
            <person name="Vandepoele K."/>
            <person name="Beszteri B."/>
            <person name="Gruber A."/>
            <person name="Heijde M."/>
            <person name="Katinka M."/>
            <person name="Mock T."/>
            <person name="Valentin K."/>
            <person name="Verret F."/>
            <person name="Berges J.A."/>
            <person name="Brownlee C."/>
            <person name="Cadoret J.P."/>
            <person name="Chiovitti A."/>
            <person name="Choi C.J."/>
            <person name="Coesel S."/>
            <person name="De Martino A."/>
            <person name="Detter J.C."/>
            <person name="Durkin C."/>
            <person name="Falciatore A."/>
            <person name="Fournet J."/>
            <person name="Haruta M."/>
            <person name="Huysman M.J."/>
            <person name="Jenkins B.D."/>
            <person name="Jiroutova K."/>
            <person name="Jorgensen R.E."/>
            <person name="Joubert Y."/>
            <person name="Kaplan A."/>
            <person name="Kroger N."/>
            <person name="Kroth P.G."/>
            <person name="La Roche J."/>
            <person name="Lindquist E."/>
            <person name="Lommer M."/>
            <person name="Martin-Jezequel V."/>
            <person name="Lopez P.J."/>
            <person name="Lucas S."/>
            <person name="Mangogna M."/>
            <person name="McGinnis K."/>
            <person name="Medlin L.K."/>
            <person name="Montsant A."/>
            <person name="Oudot-Le Secq M.P."/>
            <person name="Napoli C."/>
            <person name="Obornik M."/>
            <person name="Parker M.S."/>
            <person name="Petit J.L."/>
            <person name="Porcel B.M."/>
            <person name="Poulsen N."/>
            <person name="Robison M."/>
            <person name="Rychlewski L."/>
            <person name="Rynearson T.A."/>
            <person name="Schmutz J."/>
            <person name="Shapiro H."/>
            <person name="Siaut M."/>
            <person name="Stanley M."/>
            <person name="Sussman M.R."/>
            <person name="Taylor A.R."/>
            <person name="Vardi A."/>
            <person name="von Dassow P."/>
            <person name="Vyverman W."/>
            <person name="Willis A."/>
            <person name="Wyrwicz L.S."/>
            <person name="Rokhsar D.S."/>
            <person name="Weissenbach J."/>
            <person name="Armbrust E.V."/>
            <person name="Green B.R."/>
            <person name="Van de Peer Y."/>
            <person name="Grigoriev I.V."/>
        </authorList>
    </citation>
    <scope>NUCLEOTIDE SEQUENCE [LARGE SCALE GENOMIC DNA]</scope>
    <source>
        <strain evidence="9 10">CCMP1335</strain>
    </source>
</reference>
<evidence type="ECO:0000256" key="1">
    <source>
        <dbReference type="ARBA" id="ARBA00001947"/>
    </source>
</evidence>
<protein>
    <submittedName>
        <fullName evidence="9">Uncharacterized protein</fullName>
    </submittedName>
</protein>
<dbReference type="EMBL" id="CM000644">
    <property type="protein sequence ID" value="EED90753.1"/>
    <property type="molecule type" value="Genomic_DNA"/>
</dbReference>
<keyword evidence="10" id="KW-1185">Reference proteome</keyword>
<dbReference type="GO" id="GO:0004519">
    <property type="term" value="F:endonuclease activity"/>
    <property type="evidence" value="ECO:0007669"/>
    <property type="project" value="UniProtKB-KW"/>
</dbReference>
<dbReference type="PROSITE" id="PS01306">
    <property type="entry name" value="UPF0054"/>
    <property type="match status" value="1"/>
</dbReference>
<evidence type="ECO:0000313" key="9">
    <source>
        <dbReference type="EMBL" id="EED90753.1"/>
    </source>
</evidence>
<feature type="region of interest" description="Disordered" evidence="8">
    <location>
        <begin position="1"/>
        <end position="38"/>
    </location>
</feature>
<feature type="compositionally biased region" description="Acidic residues" evidence="8">
    <location>
        <begin position="162"/>
        <end position="182"/>
    </location>
</feature>
<keyword evidence="4" id="KW-0479">Metal-binding</keyword>
<dbReference type="PaxDb" id="35128-Thaps7794"/>
<evidence type="ECO:0000256" key="3">
    <source>
        <dbReference type="ARBA" id="ARBA00022722"/>
    </source>
</evidence>
<name>B8C7J1_THAPS</name>
<keyword evidence="7" id="KW-0862">Zinc</keyword>
<dbReference type="Gene3D" id="3.40.390.30">
    <property type="entry name" value="Metalloproteases ('zincins'), catalytic domain"/>
    <property type="match status" value="1"/>
</dbReference>
<evidence type="ECO:0000256" key="6">
    <source>
        <dbReference type="ARBA" id="ARBA00022801"/>
    </source>
</evidence>
<dbReference type="RefSeq" id="XP_002291902.1">
    <property type="nucleotide sequence ID" value="XM_002291866.1"/>
</dbReference>
<reference evidence="9 10" key="1">
    <citation type="journal article" date="2004" name="Science">
        <title>The genome of the diatom Thalassiosira pseudonana: ecology, evolution, and metabolism.</title>
        <authorList>
            <person name="Armbrust E.V."/>
            <person name="Berges J.A."/>
            <person name="Bowler C."/>
            <person name="Green B.R."/>
            <person name="Martinez D."/>
            <person name="Putnam N.H."/>
            <person name="Zhou S."/>
            <person name="Allen A.E."/>
            <person name="Apt K.E."/>
            <person name="Bechner M."/>
            <person name="Brzezinski M.A."/>
            <person name="Chaal B.K."/>
            <person name="Chiovitti A."/>
            <person name="Davis A.K."/>
            <person name="Demarest M.S."/>
            <person name="Detter J.C."/>
            <person name="Glavina T."/>
            <person name="Goodstein D."/>
            <person name="Hadi M.Z."/>
            <person name="Hellsten U."/>
            <person name="Hildebrand M."/>
            <person name="Jenkins B.D."/>
            <person name="Jurka J."/>
            <person name="Kapitonov V.V."/>
            <person name="Kroger N."/>
            <person name="Lau W.W."/>
            <person name="Lane T.W."/>
            <person name="Larimer F.W."/>
            <person name="Lippmeier J.C."/>
            <person name="Lucas S."/>
            <person name="Medina M."/>
            <person name="Montsant A."/>
            <person name="Obornik M."/>
            <person name="Parker M.S."/>
            <person name="Palenik B."/>
            <person name="Pazour G.J."/>
            <person name="Richardson P.M."/>
            <person name="Rynearson T.A."/>
            <person name="Saito M.A."/>
            <person name="Schwartz D.C."/>
            <person name="Thamatrakoln K."/>
            <person name="Valentin K."/>
            <person name="Vardi A."/>
            <person name="Wilkerson F.P."/>
            <person name="Rokhsar D.S."/>
        </authorList>
    </citation>
    <scope>NUCLEOTIDE SEQUENCE [LARGE SCALE GENOMIC DNA]</scope>
    <source>
        <strain evidence="9 10">CCMP1335</strain>
    </source>
</reference>
<dbReference type="InterPro" id="IPR023091">
    <property type="entry name" value="MetalPrtase_cat_dom_sf_prd"/>
</dbReference>
<dbReference type="InterPro" id="IPR002036">
    <property type="entry name" value="YbeY"/>
</dbReference>
<evidence type="ECO:0000256" key="5">
    <source>
        <dbReference type="ARBA" id="ARBA00022759"/>
    </source>
</evidence>
<dbReference type="eggNOG" id="ENOG502RRAR">
    <property type="taxonomic scope" value="Eukaryota"/>
</dbReference>
<dbReference type="Pfam" id="PF02130">
    <property type="entry name" value="YbeY"/>
    <property type="match status" value="2"/>
</dbReference>
<dbReference type="PANTHER" id="PTHR46986:SF1">
    <property type="entry name" value="ENDORIBONUCLEASE YBEY, CHLOROPLASTIC"/>
    <property type="match status" value="1"/>
</dbReference>
<dbReference type="OMA" id="HGMLHLV"/>
<accession>B8C7J1</accession>
<keyword evidence="6" id="KW-0378">Hydrolase</keyword>
<evidence type="ECO:0000313" key="10">
    <source>
        <dbReference type="Proteomes" id="UP000001449"/>
    </source>
</evidence>
<dbReference type="Proteomes" id="UP000001449">
    <property type="component" value="Chromosome 8"/>
</dbReference>
<evidence type="ECO:0000256" key="4">
    <source>
        <dbReference type="ARBA" id="ARBA00022723"/>
    </source>
</evidence>